<evidence type="ECO:0000256" key="2">
    <source>
        <dbReference type="ARBA" id="ARBA00012962"/>
    </source>
</evidence>
<dbReference type="EMBL" id="FXUF01000003">
    <property type="protein sequence ID" value="SMP48575.1"/>
    <property type="molecule type" value="Genomic_DNA"/>
</dbReference>
<dbReference type="PANTHER" id="PTHR21089:SF1">
    <property type="entry name" value="BIFUNCTIONAL 3-DEHYDROQUINATE DEHYDRATASE_SHIKIMATE DEHYDROGENASE, CHLOROPLASTIC"/>
    <property type="match status" value="1"/>
</dbReference>
<dbReference type="HAMAP" id="MF_00222">
    <property type="entry name" value="Shikimate_DH_AroE"/>
    <property type="match status" value="1"/>
</dbReference>
<dbReference type="NCBIfam" id="TIGR00507">
    <property type="entry name" value="aroE"/>
    <property type="match status" value="1"/>
</dbReference>
<evidence type="ECO:0000256" key="1">
    <source>
        <dbReference type="ARBA" id="ARBA00004871"/>
    </source>
</evidence>
<comment type="function">
    <text evidence="7">Involved in the biosynthesis of the chorismate, which leads to the biosynthesis of aromatic amino acids. Catalyzes the reversible NADPH linked reduction of 3-dehydroshikimate (DHSA) to yield shikimate (SA).</text>
</comment>
<organism evidence="10 11">
    <name type="scientific">Anoxynatronum buryatiense</name>
    <dbReference type="NCBI Taxonomy" id="489973"/>
    <lineage>
        <taxon>Bacteria</taxon>
        <taxon>Bacillati</taxon>
        <taxon>Bacillota</taxon>
        <taxon>Clostridia</taxon>
        <taxon>Eubacteriales</taxon>
        <taxon>Clostridiaceae</taxon>
        <taxon>Anoxynatronum</taxon>
    </lineage>
</organism>
<dbReference type="SUPFAM" id="SSF51735">
    <property type="entry name" value="NAD(P)-binding Rossmann-fold domains"/>
    <property type="match status" value="1"/>
</dbReference>
<proteinExistence type="inferred from homology"/>
<keyword evidence="5 7" id="KW-0560">Oxidoreductase</keyword>
<dbReference type="Pfam" id="PF08501">
    <property type="entry name" value="Shikimate_dh_N"/>
    <property type="match status" value="1"/>
</dbReference>
<feature type="binding site" evidence="7">
    <location>
        <position position="107"/>
    </location>
    <ligand>
        <name>shikimate</name>
        <dbReference type="ChEBI" id="CHEBI:36208"/>
    </ligand>
</feature>
<comment type="catalytic activity">
    <reaction evidence="7">
        <text>shikimate + NADP(+) = 3-dehydroshikimate + NADPH + H(+)</text>
        <dbReference type="Rhea" id="RHEA:17737"/>
        <dbReference type="ChEBI" id="CHEBI:15378"/>
        <dbReference type="ChEBI" id="CHEBI:16630"/>
        <dbReference type="ChEBI" id="CHEBI:36208"/>
        <dbReference type="ChEBI" id="CHEBI:57783"/>
        <dbReference type="ChEBI" id="CHEBI:58349"/>
        <dbReference type="EC" id="1.1.1.25"/>
    </reaction>
</comment>
<dbReference type="GO" id="GO:0009423">
    <property type="term" value="P:chorismate biosynthetic process"/>
    <property type="evidence" value="ECO:0007669"/>
    <property type="project" value="UniProtKB-UniRule"/>
</dbReference>
<comment type="caution">
    <text evidence="7">Lacks conserved residue(s) required for the propagation of feature annotation.</text>
</comment>
<evidence type="ECO:0000256" key="7">
    <source>
        <dbReference type="HAMAP-Rule" id="MF_00222"/>
    </source>
</evidence>
<keyword evidence="4 7" id="KW-0521">NADP</keyword>
<dbReference type="InterPro" id="IPR022893">
    <property type="entry name" value="Shikimate_DH_fam"/>
</dbReference>
<evidence type="ECO:0000259" key="9">
    <source>
        <dbReference type="Pfam" id="PF18317"/>
    </source>
</evidence>
<evidence type="ECO:0000256" key="4">
    <source>
        <dbReference type="ARBA" id="ARBA00022857"/>
    </source>
</evidence>
<evidence type="ECO:0000313" key="10">
    <source>
        <dbReference type="EMBL" id="SMP48575.1"/>
    </source>
</evidence>
<dbReference type="InterPro" id="IPR036291">
    <property type="entry name" value="NAD(P)-bd_dom_sf"/>
</dbReference>
<dbReference type="GO" id="GO:0009073">
    <property type="term" value="P:aromatic amino acid family biosynthetic process"/>
    <property type="evidence" value="ECO:0007669"/>
    <property type="project" value="UniProtKB-KW"/>
</dbReference>
<dbReference type="Pfam" id="PF18317">
    <property type="entry name" value="SDH_C"/>
    <property type="match status" value="1"/>
</dbReference>
<dbReference type="Gene3D" id="3.40.50.10860">
    <property type="entry name" value="Leucine Dehydrogenase, chain A, domain 1"/>
    <property type="match status" value="1"/>
</dbReference>
<keyword evidence="11" id="KW-1185">Reference proteome</keyword>
<dbReference type="AlphaFoldDB" id="A0AA45WUL2"/>
<name>A0AA45WUL2_9CLOT</name>
<dbReference type="PANTHER" id="PTHR21089">
    <property type="entry name" value="SHIKIMATE DEHYDROGENASE"/>
    <property type="match status" value="1"/>
</dbReference>
<feature type="domain" description="SDH C-terminal" evidence="9">
    <location>
        <begin position="253"/>
        <end position="282"/>
    </location>
</feature>
<comment type="subunit">
    <text evidence="7">Homodimer.</text>
</comment>
<accession>A0AA45WUL2</accession>
<dbReference type="EC" id="1.1.1.25" evidence="2 7"/>
<dbReference type="CDD" id="cd01065">
    <property type="entry name" value="NAD_bind_Shikimate_DH"/>
    <property type="match status" value="1"/>
</dbReference>
<evidence type="ECO:0000313" key="11">
    <source>
        <dbReference type="Proteomes" id="UP001158066"/>
    </source>
</evidence>
<feature type="binding site" evidence="7">
    <location>
        <position position="67"/>
    </location>
    <ligand>
        <name>shikimate</name>
        <dbReference type="ChEBI" id="CHEBI:36208"/>
    </ligand>
</feature>
<dbReference type="GO" id="GO:0050661">
    <property type="term" value="F:NADP binding"/>
    <property type="evidence" value="ECO:0007669"/>
    <property type="project" value="InterPro"/>
</dbReference>
<dbReference type="SUPFAM" id="SSF53223">
    <property type="entry name" value="Aminoacid dehydrogenase-like, N-terminal domain"/>
    <property type="match status" value="1"/>
</dbReference>
<dbReference type="Gene3D" id="3.40.50.720">
    <property type="entry name" value="NAD(P)-binding Rossmann-like Domain"/>
    <property type="match status" value="1"/>
</dbReference>
<dbReference type="InterPro" id="IPR011342">
    <property type="entry name" value="Shikimate_DH"/>
</dbReference>
<reference evidence="10" key="1">
    <citation type="submission" date="2017-05" db="EMBL/GenBank/DDBJ databases">
        <authorList>
            <person name="Varghese N."/>
            <person name="Submissions S."/>
        </authorList>
    </citation>
    <scope>NUCLEOTIDE SEQUENCE</scope>
    <source>
        <strain evidence="10">Su22</strain>
    </source>
</reference>
<dbReference type="GO" id="GO:0004764">
    <property type="term" value="F:shikimate 3-dehydrogenase (NADP+) activity"/>
    <property type="evidence" value="ECO:0007669"/>
    <property type="project" value="UniProtKB-UniRule"/>
</dbReference>
<dbReference type="GO" id="GO:0019632">
    <property type="term" value="P:shikimate metabolic process"/>
    <property type="evidence" value="ECO:0007669"/>
    <property type="project" value="InterPro"/>
</dbReference>
<keyword evidence="6 7" id="KW-0057">Aromatic amino acid biosynthesis</keyword>
<dbReference type="GO" id="GO:0008652">
    <property type="term" value="P:amino acid biosynthetic process"/>
    <property type="evidence" value="ECO:0007669"/>
    <property type="project" value="UniProtKB-KW"/>
</dbReference>
<comment type="caution">
    <text evidence="10">The sequence shown here is derived from an EMBL/GenBank/DDBJ whole genome shotgun (WGS) entry which is preliminary data.</text>
</comment>
<evidence type="ECO:0000256" key="6">
    <source>
        <dbReference type="ARBA" id="ARBA00023141"/>
    </source>
</evidence>
<keyword evidence="3 7" id="KW-0028">Amino-acid biosynthesis</keyword>
<feature type="binding site" evidence="7">
    <location>
        <position position="232"/>
    </location>
    <ligand>
        <name>shikimate</name>
        <dbReference type="ChEBI" id="CHEBI:36208"/>
    </ligand>
</feature>
<comment type="similarity">
    <text evidence="7">Belongs to the shikimate dehydrogenase family.</text>
</comment>
<dbReference type="RefSeq" id="WP_283408526.1">
    <property type="nucleotide sequence ID" value="NZ_FXUF01000003.1"/>
</dbReference>
<dbReference type="InterPro" id="IPR013708">
    <property type="entry name" value="Shikimate_DH-bd_N"/>
</dbReference>
<dbReference type="InterPro" id="IPR046346">
    <property type="entry name" value="Aminoacid_DH-like_N_sf"/>
</dbReference>
<evidence type="ECO:0000256" key="5">
    <source>
        <dbReference type="ARBA" id="ARBA00023002"/>
    </source>
</evidence>
<sequence>MPVNIHTKMIALLGKPLSQSYAARMQNAAYRATGLNMLYFYAEVENDHLEDVINGIRHMNFAGFAVTKPNKVEVMKYVDEMDPLCEKMNASNTVVLKEGRLIAYNTDGTGFLRSLMEEAPQISLPDSTFICLGAGGAGRAICSVLAYHGAKKIYIYDLNIAAAQELTKDINERFAPVAEMVNPEEANALKTKVTLSDVVMNNTGLGMAASADKTPVPKDFLNPGQLCFDATYNPSKTRFLLEAEQVGCQVMNGLGMSLYQGAEQIELWSGQKAPIEVMREELFTILSHRGDV</sequence>
<feature type="binding site" evidence="7">
    <location>
        <position position="92"/>
    </location>
    <ligand>
        <name>shikimate</name>
        <dbReference type="ChEBI" id="CHEBI:36208"/>
    </ligand>
</feature>
<gene>
    <name evidence="7" type="primary">aroE</name>
    <name evidence="10" type="ORF">SAMN06296020_103261</name>
</gene>
<dbReference type="InterPro" id="IPR041121">
    <property type="entry name" value="SDH_C"/>
</dbReference>
<feature type="binding site" evidence="7">
    <location>
        <position position="260"/>
    </location>
    <ligand>
        <name>shikimate</name>
        <dbReference type="ChEBI" id="CHEBI:36208"/>
    </ligand>
</feature>
<feature type="binding site" evidence="7">
    <location>
        <begin position="133"/>
        <end position="137"/>
    </location>
    <ligand>
        <name>NADP(+)</name>
        <dbReference type="ChEBI" id="CHEBI:58349"/>
    </ligand>
</feature>
<evidence type="ECO:0000256" key="3">
    <source>
        <dbReference type="ARBA" id="ARBA00022605"/>
    </source>
</evidence>
<feature type="binding site" evidence="7">
    <location>
        <position position="253"/>
    </location>
    <ligand>
        <name>NADP(+)</name>
        <dbReference type="ChEBI" id="CHEBI:58349"/>
    </ligand>
</feature>
<dbReference type="Proteomes" id="UP001158066">
    <property type="component" value="Unassembled WGS sequence"/>
</dbReference>
<evidence type="ECO:0000259" key="8">
    <source>
        <dbReference type="Pfam" id="PF08501"/>
    </source>
</evidence>
<comment type="pathway">
    <text evidence="1 7">Metabolic intermediate biosynthesis; chorismate biosynthesis; chorismate from D-erythrose 4-phosphate and phosphoenolpyruvate: step 4/7.</text>
</comment>
<feature type="binding site" evidence="7">
    <location>
        <position position="230"/>
    </location>
    <ligand>
        <name>NADP(+)</name>
        <dbReference type="ChEBI" id="CHEBI:58349"/>
    </ligand>
</feature>
<protein>
    <recommendedName>
        <fullName evidence="2 7">Shikimate dehydrogenase (NADP(+))</fullName>
        <shortName evidence="7">SDH</shortName>
        <ecNumber evidence="2 7">1.1.1.25</ecNumber>
    </recommendedName>
</protein>
<feature type="domain" description="Shikimate dehydrogenase substrate binding N-terminal" evidence="8">
    <location>
        <begin position="12"/>
        <end position="94"/>
    </location>
</feature>
<feature type="active site" description="Proton acceptor" evidence="7">
    <location>
        <position position="71"/>
    </location>
</feature>